<dbReference type="RefSeq" id="WP_184133600.1">
    <property type="nucleotide sequence ID" value="NZ_JACHKT010000011.1"/>
</dbReference>
<dbReference type="GO" id="GO:0030246">
    <property type="term" value="F:carbohydrate binding"/>
    <property type="evidence" value="ECO:0007669"/>
    <property type="project" value="InterPro"/>
</dbReference>
<dbReference type="Proteomes" id="UP000524404">
    <property type="component" value="Unassembled WGS sequence"/>
</dbReference>
<evidence type="ECO:0000259" key="1">
    <source>
        <dbReference type="Pfam" id="PF06452"/>
    </source>
</evidence>
<evidence type="ECO:0000313" key="2">
    <source>
        <dbReference type="EMBL" id="MBB6003254.1"/>
    </source>
</evidence>
<dbReference type="GO" id="GO:0016052">
    <property type="term" value="P:carbohydrate catabolic process"/>
    <property type="evidence" value="ECO:0007669"/>
    <property type="project" value="InterPro"/>
</dbReference>
<organism evidence="2 3">
    <name type="scientific">Arcicella rosea</name>
    <dbReference type="NCBI Taxonomy" id="502909"/>
    <lineage>
        <taxon>Bacteria</taxon>
        <taxon>Pseudomonadati</taxon>
        <taxon>Bacteroidota</taxon>
        <taxon>Cytophagia</taxon>
        <taxon>Cytophagales</taxon>
        <taxon>Flectobacillaceae</taxon>
        <taxon>Arcicella</taxon>
    </lineage>
</organism>
<gene>
    <name evidence="2" type="ORF">HNP25_001907</name>
</gene>
<dbReference type="Pfam" id="PF06452">
    <property type="entry name" value="CBM9_1"/>
    <property type="match status" value="1"/>
</dbReference>
<dbReference type="EMBL" id="JACHKT010000011">
    <property type="protein sequence ID" value="MBB6003254.1"/>
    <property type="molecule type" value="Genomic_DNA"/>
</dbReference>
<evidence type="ECO:0000313" key="3">
    <source>
        <dbReference type="Proteomes" id="UP000524404"/>
    </source>
</evidence>
<dbReference type="InterPro" id="IPR010502">
    <property type="entry name" value="Carb-bd_dom_fam9"/>
</dbReference>
<dbReference type="PANTHER" id="PTHR35532:SF5">
    <property type="entry name" value="CARBOHYDRATE-BINDING DOMAIN-CONTAINING PROTEIN"/>
    <property type="match status" value="1"/>
</dbReference>
<dbReference type="SUPFAM" id="SSF49344">
    <property type="entry name" value="CBD9-like"/>
    <property type="match status" value="1"/>
</dbReference>
<name>A0A841EM57_9BACT</name>
<dbReference type="CDD" id="cd09620">
    <property type="entry name" value="CBM9_like_3"/>
    <property type="match status" value="1"/>
</dbReference>
<dbReference type="PANTHER" id="PTHR35532">
    <property type="entry name" value="SIMILAR TO POLYHYDROXYALKANOATE DEPOLYMERASE"/>
    <property type="match status" value="1"/>
</dbReference>
<proteinExistence type="predicted"/>
<reference evidence="2 3" key="1">
    <citation type="submission" date="2020-08" db="EMBL/GenBank/DDBJ databases">
        <title>Functional genomics of gut bacteria from endangered species of beetles.</title>
        <authorList>
            <person name="Carlos-Shanley C."/>
        </authorList>
    </citation>
    <scope>NUCLEOTIDE SEQUENCE [LARGE SCALE GENOMIC DNA]</scope>
    <source>
        <strain evidence="2 3">S00070</strain>
    </source>
</reference>
<dbReference type="Gene3D" id="2.60.40.1190">
    <property type="match status" value="1"/>
</dbReference>
<accession>A0A841EM57</accession>
<sequence length="363" mass="42130">MKKLLLTGIIGLKLCTSFSQVIFEPLQYHCFKSNEPLKIDGKLSESSWQKAKWTSLFIDIEGDKKPKPLQATKAKMLWDDKYLYIAAELEEKHIWAYQNKKDQIVFLENDFEVFIDPDGDAHNYFELEVNAINNTFDLFLPKPYRNGGNALINWDIKNLKTAVNIEGTLNNANDTDKHWTVEIAIPFSSISLDNNLLKPQDLSYWRINFSRVEWNHDVKAGKYSRQKNANGEGFLPEYNWVWSYQGKIDMHMPENWGYLVFADKKVGAEDFDFPLPNIEKVKQIAWDIYHKQKAYFAKNQHYAKDLALLELDTNLQQSKAFIQNIDLEATSQTFLISIVDKEGLNKITLNQDSLLKTSKNKSL</sequence>
<protein>
    <recommendedName>
        <fullName evidence="1">Carbohydrate-binding domain-containing protein</fullName>
    </recommendedName>
</protein>
<dbReference type="AlphaFoldDB" id="A0A841EM57"/>
<keyword evidence="3" id="KW-1185">Reference proteome</keyword>
<dbReference type="GO" id="GO:0004553">
    <property type="term" value="F:hydrolase activity, hydrolyzing O-glycosyl compounds"/>
    <property type="evidence" value="ECO:0007669"/>
    <property type="project" value="InterPro"/>
</dbReference>
<feature type="domain" description="Carbohydrate-binding" evidence="1">
    <location>
        <begin position="39"/>
        <end position="195"/>
    </location>
</feature>
<comment type="caution">
    <text evidence="2">The sequence shown here is derived from an EMBL/GenBank/DDBJ whole genome shotgun (WGS) entry which is preliminary data.</text>
</comment>